<dbReference type="GO" id="GO:0004672">
    <property type="term" value="F:protein kinase activity"/>
    <property type="evidence" value="ECO:0007669"/>
    <property type="project" value="InterPro"/>
</dbReference>
<dbReference type="CDD" id="cd14066">
    <property type="entry name" value="STKc_IRAK"/>
    <property type="match status" value="1"/>
</dbReference>
<keyword evidence="1" id="KW-0547">Nucleotide-binding</keyword>
<dbReference type="Gene3D" id="3.30.200.20">
    <property type="entry name" value="Phosphorylase Kinase, domain 1"/>
    <property type="match status" value="1"/>
</dbReference>
<dbReference type="SUPFAM" id="SSF56112">
    <property type="entry name" value="Protein kinase-like (PK-like)"/>
    <property type="match status" value="1"/>
</dbReference>
<evidence type="ECO:0000259" key="4">
    <source>
        <dbReference type="PROSITE" id="PS50011"/>
    </source>
</evidence>
<comment type="caution">
    <text evidence="5">The sequence shown here is derived from an EMBL/GenBank/DDBJ whole genome shotgun (WGS) entry which is preliminary data.</text>
</comment>
<dbReference type="OrthoDB" id="4062651at2759"/>
<keyword evidence="2" id="KW-0067">ATP-binding</keyword>
<accession>A0A8T2SFZ8</accession>
<keyword evidence="6" id="KW-1185">Reference proteome</keyword>
<evidence type="ECO:0000256" key="2">
    <source>
        <dbReference type="ARBA" id="ARBA00022840"/>
    </source>
</evidence>
<dbReference type="GO" id="GO:0005524">
    <property type="term" value="F:ATP binding"/>
    <property type="evidence" value="ECO:0007669"/>
    <property type="project" value="UniProtKB-KW"/>
</dbReference>
<feature type="compositionally biased region" description="Polar residues" evidence="3">
    <location>
        <begin position="274"/>
        <end position="296"/>
    </location>
</feature>
<dbReference type="PANTHER" id="PTHR47989:SF37">
    <property type="entry name" value="INACTIVE PROTEIN KINASE SELMODRAFT_444075"/>
    <property type="match status" value="1"/>
</dbReference>
<feature type="compositionally biased region" description="Low complexity" evidence="3">
    <location>
        <begin position="244"/>
        <end position="256"/>
    </location>
</feature>
<organism evidence="5 6">
    <name type="scientific">Ceratopteris richardii</name>
    <name type="common">Triangle waterfern</name>
    <dbReference type="NCBI Taxonomy" id="49495"/>
    <lineage>
        <taxon>Eukaryota</taxon>
        <taxon>Viridiplantae</taxon>
        <taxon>Streptophyta</taxon>
        <taxon>Embryophyta</taxon>
        <taxon>Tracheophyta</taxon>
        <taxon>Polypodiopsida</taxon>
        <taxon>Polypodiidae</taxon>
        <taxon>Polypodiales</taxon>
        <taxon>Pteridineae</taxon>
        <taxon>Pteridaceae</taxon>
        <taxon>Parkerioideae</taxon>
        <taxon>Ceratopteris</taxon>
    </lineage>
</organism>
<feature type="compositionally biased region" description="Basic and acidic residues" evidence="3">
    <location>
        <begin position="393"/>
        <end position="402"/>
    </location>
</feature>
<dbReference type="FunFam" id="1.10.510.10:FF:000095">
    <property type="entry name" value="protein STRUBBELIG-RECEPTOR FAMILY 8"/>
    <property type="match status" value="1"/>
</dbReference>
<feature type="region of interest" description="Disordered" evidence="3">
    <location>
        <begin position="237"/>
        <end position="256"/>
    </location>
</feature>
<dbReference type="Gene3D" id="1.10.510.10">
    <property type="entry name" value="Transferase(Phosphotransferase) domain 1"/>
    <property type="match status" value="1"/>
</dbReference>
<name>A0A8T2SFZ8_CERRI</name>
<evidence type="ECO:0000313" key="5">
    <source>
        <dbReference type="EMBL" id="KAH7330975.1"/>
    </source>
</evidence>
<feature type="compositionally biased region" description="Low complexity" evidence="3">
    <location>
        <begin position="45"/>
        <end position="58"/>
    </location>
</feature>
<feature type="domain" description="Protein kinase" evidence="4">
    <location>
        <begin position="522"/>
        <end position="795"/>
    </location>
</feature>
<dbReference type="Proteomes" id="UP000825935">
    <property type="component" value="Chromosome 20"/>
</dbReference>
<dbReference type="AlphaFoldDB" id="A0A8T2SFZ8"/>
<dbReference type="PROSITE" id="PS50011">
    <property type="entry name" value="PROTEIN_KINASE_DOM"/>
    <property type="match status" value="1"/>
</dbReference>
<dbReference type="InterPro" id="IPR008266">
    <property type="entry name" value="Tyr_kinase_AS"/>
</dbReference>
<dbReference type="InterPro" id="IPR001245">
    <property type="entry name" value="Ser-Thr/Tyr_kinase_cat_dom"/>
</dbReference>
<evidence type="ECO:0000256" key="3">
    <source>
        <dbReference type="SAM" id="MobiDB-lite"/>
    </source>
</evidence>
<dbReference type="InterPro" id="IPR011009">
    <property type="entry name" value="Kinase-like_dom_sf"/>
</dbReference>
<dbReference type="OMA" id="NLLEWHK"/>
<feature type="region of interest" description="Disordered" evidence="3">
    <location>
        <begin position="381"/>
        <end position="402"/>
    </location>
</feature>
<feature type="region of interest" description="Disordered" evidence="3">
    <location>
        <begin position="274"/>
        <end position="298"/>
    </location>
</feature>
<feature type="region of interest" description="Disordered" evidence="3">
    <location>
        <begin position="1"/>
        <end position="63"/>
    </location>
</feature>
<evidence type="ECO:0000313" key="6">
    <source>
        <dbReference type="Proteomes" id="UP000825935"/>
    </source>
</evidence>
<dbReference type="InterPro" id="IPR000719">
    <property type="entry name" value="Prot_kinase_dom"/>
</dbReference>
<proteinExistence type="predicted"/>
<reference evidence="5" key="1">
    <citation type="submission" date="2021-08" db="EMBL/GenBank/DDBJ databases">
        <title>WGS assembly of Ceratopteris richardii.</title>
        <authorList>
            <person name="Marchant D.B."/>
            <person name="Chen G."/>
            <person name="Jenkins J."/>
            <person name="Shu S."/>
            <person name="Leebens-Mack J."/>
            <person name="Grimwood J."/>
            <person name="Schmutz J."/>
            <person name="Soltis P."/>
            <person name="Soltis D."/>
            <person name="Chen Z.-H."/>
        </authorList>
    </citation>
    <scope>NUCLEOTIDE SEQUENCE</scope>
    <source>
        <strain evidence="5">Whitten #5841</strain>
        <tissue evidence="5">Leaf</tissue>
    </source>
</reference>
<dbReference type="Pfam" id="PF07714">
    <property type="entry name" value="PK_Tyr_Ser-Thr"/>
    <property type="match status" value="1"/>
</dbReference>
<feature type="compositionally biased region" description="Polar residues" evidence="3">
    <location>
        <begin position="1"/>
        <end position="11"/>
    </location>
</feature>
<dbReference type="PANTHER" id="PTHR47989">
    <property type="entry name" value="OS01G0750732 PROTEIN"/>
    <property type="match status" value="1"/>
</dbReference>
<sequence>MLCRKQSTQRNRLTKDKRFGSRSSSSSDTKIYPPSSNGDTMPLRSSSASSSQSYGSQSNGPTILGDSPATHNLVLIGMDATKSPSESCLLWALRNLIRPGDSVTVFGVLHRINTPMGYRSQANLSDFVGTNKAALEAEMSQKLTLFENKLRVLADLCDNNGVYLDISISAGTPLKAVLVKEAIKMKATHVLLDKHLKKDKKYYKEHLQCNVVLFSDKNQAEYVRESSVSFILENSGPSFSHRNSTSSTDQSSRSSAATTYSCDGDIISGCDTTTSNKEVTRAPTQSNTTQKENIMSNPRAKLAVSNNSSVSHSREGSFIDLFMLNSPDGITPIWSLANESDLSPQRKVGTADQAIPDAADKSAASIMLSSPIMDVQGQAENKEGFASSTSLSSDHHRPSECSEKEVISVQPRIQHPQLDGLMTGFSPDVHDKVADPRIVDSRIQSSRKEEIYHIETLASSHDDDPNNKQQYIKPVEDKESFSRKHPSQALPLCSVCKLSPVEIGRTPRVYDWLELKVATQNFAPDNLIAEGSFSFVYKGILPDGQIVAIKKLKMMPGLQINARFSSEAEALSCAHHRNLVRLLGYGVGSSGYQALVYEYVCNGSLNQHLSGHKAVLQWPSRYKIAIGAARGLRYLHEECRIGCIVHCDFRPNNILLTHDFVPMVGDFGLARVNKNVRSQAVGASGCLAPEYVQYGQVTPKMDVYSFGVVLLELISGRKAFDLQRPKGEVSLAEWAQQKLEQHQIFELVDEKIAKTLDMLELERMVKAASRCIKEDAHARPAMSQVLKLLEGDSYECSIASAEDNAIHVNTKTPTNAQESSQFTGKLYQNTGKRMSTVPRSWRGWVKQK</sequence>
<protein>
    <recommendedName>
        <fullName evidence="4">Protein kinase domain-containing protein</fullName>
    </recommendedName>
</protein>
<gene>
    <name evidence="5" type="ORF">KP509_20G010700</name>
</gene>
<evidence type="ECO:0000256" key="1">
    <source>
        <dbReference type="ARBA" id="ARBA00022741"/>
    </source>
</evidence>
<dbReference type="PROSITE" id="PS00109">
    <property type="entry name" value="PROTEIN_KINASE_TYR"/>
    <property type="match status" value="1"/>
</dbReference>
<dbReference type="EMBL" id="CM035425">
    <property type="protein sequence ID" value="KAH7330975.1"/>
    <property type="molecule type" value="Genomic_DNA"/>
</dbReference>